<dbReference type="AlphaFoldDB" id="A0A0F9J017"/>
<feature type="region of interest" description="Disordered" evidence="1">
    <location>
        <begin position="53"/>
        <end position="73"/>
    </location>
</feature>
<gene>
    <name evidence="2" type="ORF">LCGC14_1516640</name>
</gene>
<organism evidence="2">
    <name type="scientific">marine sediment metagenome</name>
    <dbReference type="NCBI Taxonomy" id="412755"/>
    <lineage>
        <taxon>unclassified sequences</taxon>
        <taxon>metagenomes</taxon>
        <taxon>ecological metagenomes</taxon>
    </lineage>
</organism>
<evidence type="ECO:0000256" key="1">
    <source>
        <dbReference type="SAM" id="MobiDB-lite"/>
    </source>
</evidence>
<sequence length="73" mass="8412">MTPSVERKILGEVRMLMERESDESKHDHQGYQDQIDEMAGRINRLENMVEGLMEAGKRNNEPGSPPKTKKTKK</sequence>
<protein>
    <submittedName>
        <fullName evidence="2">Uncharacterized protein</fullName>
    </submittedName>
</protein>
<comment type="caution">
    <text evidence="2">The sequence shown here is derived from an EMBL/GenBank/DDBJ whole genome shotgun (WGS) entry which is preliminary data.</text>
</comment>
<name>A0A0F9J017_9ZZZZ</name>
<accession>A0A0F9J017</accession>
<reference evidence="2" key="1">
    <citation type="journal article" date="2015" name="Nature">
        <title>Complex archaea that bridge the gap between prokaryotes and eukaryotes.</title>
        <authorList>
            <person name="Spang A."/>
            <person name="Saw J.H."/>
            <person name="Jorgensen S.L."/>
            <person name="Zaremba-Niedzwiedzka K."/>
            <person name="Martijn J."/>
            <person name="Lind A.E."/>
            <person name="van Eijk R."/>
            <person name="Schleper C."/>
            <person name="Guy L."/>
            <person name="Ettema T.J."/>
        </authorList>
    </citation>
    <scope>NUCLEOTIDE SEQUENCE</scope>
</reference>
<proteinExistence type="predicted"/>
<dbReference type="EMBL" id="LAZR01011197">
    <property type="protein sequence ID" value="KKM62938.1"/>
    <property type="molecule type" value="Genomic_DNA"/>
</dbReference>
<evidence type="ECO:0000313" key="2">
    <source>
        <dbReference type="EMBL" id="KKM62938.1"/>
    </source>
</evidence>